<dbReference type="RefSeq" id="WP_073343536.1">
    <property type="nucleotide sequence ID" value="NZ_FQVH01000015.1"/>
</dbReference>
<keyword evidence="2" id="KW-1185">Reference proteome</keyword>
<proteinExistence type="predicted"/>
<dbReference type="EMBL" id="FQVH01000015">
    <property type="protein sequence ID" value="SHF23128.1"/>
    <property type="molecule type" value="Genomic_DNA"/>
</dbReference>
<organism evidence="1 2">
    <name type="scientific">Caldanaerobius fijiensis DSM 17918</name>
    <dbReference type="NCBI Taxonomy" id="1121256"/>
    <lineage>
        <taxon>Bacteria</taxon>
        <taxon>Bacillati</taxon>
        <taxon>Bacillota</taxon>
        <taxon>Clostridia</taxon>
        <taxon>Thermoanaerobacterales</taxon>
        <taxon>Thermoanaerobacteraceae</taxon>
        <taxon>Caldanaerobius</taxon>
    </lineage>
</organism>
<protein>
    <submittedName>
        <fullName evidence="1">Uncharacterized protein</fullName>
    </submittedName>
</protein>
<dbReference type="SUPFAM" id="SSF48208">
    <property type="entry name" value="Six-hairpin glycosidases"/>
    <property type="match status" value="1"/>
</dbReference>
<sequence length="224" mass="25894">MQNLVETNHLMKNWVINLPMEEGIAEVDKAHKALDVMESSEYTGRFGLKLCGTDKSAMMTISTAAQAEAEGQYERIEQMLGYINQIISTFSIRMPGTFSEMSPDYGCFVQAWTGYGIIWPIVTYVFGIRPHAYKKEILFKPRNPVGWDNWEYNGVRIGTALFDFSYKRIDDRSEYAIHTDEDEWYMVIDLKDVYDEIYVETDGSVKKVQNGERIKIGSMLKIRF</sequence>
<gene>
    <name evidence="1" type="ORF">SAMN02746089_01522</name>
</gene>
<dbReference type="GO" id="GO:0005975">
    <property type="term" value="P:carbohydrate metabolic process"/>
    <property type="evidence" value="ECO:0007669"/>
    <property type="project" value="InterPro"/>
</dbReference>
<dbReference type="InterPro" id="IPR008928">
    <property type="entry name" value="6-hairpin_glycosidase_sf"/>
</dbReference>
<evidence type="ECO:0000313" key="2">
    <source>
        <dbReference type="Proteomes" id="UP000184088"/>
    </source>
</evidence>
<dbReference type="OrthoDB" id="49490at2"/>
<dbReference type="STRING" id="1121256.SAMN02746089_01522"/>
<accession>A0A1M4ZYP5</accession>
<name>A0A1M4ZYP5_9THEO</name>
<reference evidence="1 2" key="1">
    <citation type="submission" date="2016-11" db="EMBL/GenBank/DDBJ databases">
        <authorList>
            <person name="Jaros S."/>
            <person name="Januszkiewicz K."/>
            <person name="Wedrychowicz H."/>
        </authorList>
    </citation>
    <scope>NUCLEOTIDE SEQUENCE [LARGE SCALE GENOMIC DNA]</scope>
    <source>
        <strain evidence="1 2">DSM 17918</strain>
    </source>
</reference>
<dbReference type="Proteomes" id="UP000184088">
    <property type="component" value="Unassembled WGS sequence"/>
</dbReference>
<evidence type="ECO:0000313" key="1">
    <source>
        <dbReference type="EMBL" id="SHF23128.1"/>
    </source>
</evidence>
<dbReference type="AlphaFoldDB" id="A0A1M4ZYP5"/>